<evidence type="ECO:0008006" key="3">
    <source>
        <dbReference type="Google" id="ProtNLM"/>
    </source>
</evidence>
<accession>A0ABM8DRA1</accession>
<dbReference type="Proteomes" id="UP001242010">
    <property type="component" value="Chromosome"/>
</dbReference>
<sequence>MMEAMRFSSLANPLLAITLGVLIFHCGRKGDPIPRPRAAAQAPEVRLEGLRKVRLTLPPADVKGDPLAGVELVRVLYLPLALAKPSPEEVFNHGEVVLERRRPDLPGPGEPFTMDLGSLQRPQGWIVVVAVRLGNVAGRPSDVLPWMDPAL</sequence>
<dbReference type="EMBL" id="AP027079">
    <property type="protein sequence ID" value="BDU69541.1"/>
    <property type="molecule type" value="Genomic_DNA"/>
</dbReference>
<protein>
    <recommendedName>
        <fullName evidence="3">Lipoprotein</fullName>
    </recommendedName>
</protein>
<evidence type="ECO:0000313" key="1">
    <source>
        <dbReference type="EMBL" id="BDU69541.1"/>
    </source>
</evidence>
<proteinExistence type="predicted"/>
<reference evidence="2" key="1">
    <citation type="journal article" date="2023" name="Int. J. Syst. Evol. Microbiol.">
        <title>Mesoterricola silvestris gen. nov., sp. nov., Mesoterricola sediminis sp. nov., Geothrix oryzae sp. nov., Geothrix edaphica sp. nov., Geothrix rubra sp. nov., and Geothrix limicola sp. nov., six novel members of Acidobacteriota isolated from soils.</title>
        <authorList>
            <person name="Itoh H."/>
            <person name="Sugisawa Y."/>
            <person name="Mise K."/>
            <person name="Xu Z."/>
            <person name="Kuniyasu M."/>
            <person name="Ushijima N."/>
            <person name="Kawano K."/>
            <person name="Kobayashi E."/>
            <person name="Shiratori Y."/>
            <person name="Masuda Y."/>
            <person name="Senoo K."/>
        </authorList>
    </citation>
    <scope>NUCLEOTIDE SEQUENCE [LARGE SCALE GENOMIC DNA]</scope>
    <source>
        <strain evidence="2">Red222</strain>
    </source>
</reference>
<gene>
    <name evidence="1" type="ORF">GETHOR_16420</name>
</gene>
<organism evidence="1 2">
    <name type="scientific">Geothrix oryzae</name>
    <dbReference type="NCBI Taxonomy" id="2927975"/>
    <lineage>
        <taxon>Bacteria</taxon>
        <taxon>Pseudomonadati</taxon>
        <taxon>Acidobacteriota</taxon>
        <taxon>Holophagae</taxon>
        <taxon>Holophagales</taxon>
        <taxon>Holophagaceae</taxon>
        <taxon>Geothrix</taxon>
    </lineage>
</organism>
<evidence type="ECO:0000313" key="2">
    <source>
        <dbReference type="Proteomes" id="UP001242010"/>
    </source>
</evidence>
<name>A0ABM8DRA1_9BACT</name>
<keyword evidence="2" id="KW-1185">Reference proteome</keyword>